<organism evidence="1 2">
    <name type="scientific">Caldisphaera lagunensis (strain DSM 15908 / JCM 11604 / ANMR 0165 / IC-154)</name>
    <dbReference type="NCBI Taxonomy" id="1056495"/>
    <lineage>
        <taxon>Archaea</taxon>
        <taxon>Thermoproteota</taxon>
        <taxon>Thermoprotei</taxon>
        <taxon>Acidilobales</taxon>
        <taxon>Caldisphaeraceae</taxon>
        <taxon>Caldisphaera</taxon>
    </lineage>
</organism>
<dbReference type="AlphaFoldDB" id="L0AC34"/>
<reference evidence="2" key="1">
    <citation type="submission" date="2012-03" db="EMBL/GenBank/DDBJ databases">
        <title>Complete genome of Caldisphaera lagunensis DSM 15908.</title>
        <authorList>
            <person name="Lucas S."/>
            <person name="Copeland A."/>
            <person name="Lapidus A."/>
            <person name="Glavina del Rio T."/>
            <person name="Dalin E."/>
            <person name="Tice H."/>
            <person name="Bruce D."/>
            <person name="Goodwin L."/>
            <person name="Pitluck S."/>
            <person name="Peters L."/>
            <person name="Mikhailova N."/>
            <person name="Teshima H."/>
            <person name="Kyrpides N."/>
            <person name="Mavromatis K."/>
            <person name="Ivanova N."/>
            <person name="Brettin T."/>
            <person name="Detter J.C."/>
            <person name="Han C."/>
            <person name="Larimer F."/>
            <person name="Land M."/>
            <person name="Hauser L."/>
            <person name="Markowitz V."/>
            <person name="Cheng J.-F."/>
            <person name="Hugenholtz P."/>
            <person name="Woyke T."/>
            <person name="Wu D."/>
            <person name="Spring S."/>
            <person name="Schroeder M."/>
            <person name="Brambilla E."/>
            <person name="Klenk H.-P."/>
            <person name="Eisen J.A."/>
        </authorList>
    </citation>
    <scope>NUCLEOTIDE SEQUENCE [LARGE SCALE GENOMIC DNA]</scope>
    <source>
        <strain evidence="2">DSM 15908 / JCM 11604 / IC-154</strain>
    </source>
</reference>
<evidence type="ECO:0000313" key="1">
    <source>
        <dbReference type="EMBL" id="AFZ70994.1"/>
    </source>
</evidence>
<name>L0AC34_CALLD</name>
<protein>
    <recommendedName>
        <fullName evidence="3">Replication initiator protein WhiP</fullName>
    </recommendedName>
</protein>
<gene>
    <name evidence="1" type="ordered locus">Calag_1280</name>
</gene>
<proteinExistence type="predicted"/>
<keyword evidence="2" id="KW-1185">Reference proteome</keyword>
<dbReference type="InterPro" id="IPR036390">
    <property type="entry name" value="WH_DNA-bd_sf"/>
</dbReference>
<dbReference type="KEGG" id="clg:Calag_1280"/>
<dbReference type="SUPFAM" id="SSF46785">
    <property type="entry name" value="Winged helix' DNA-binding domain"/>
    <property type="match status" value="1"/>
</dbReference>
<dbReference type="OrthoDB" id="15130at2157"/>
<dbReference type="EMBL" id="CP003378">
    <property type="protein sequence ID" value="AFZ70994.1"/>
    <property type="molecule type" value="Genomic_DNA"/>
</dbReference>
<dbReference type="eggNOG" id="arCOG04268">
    <property type="taxonomic scope" value="Archaea"/>
</dbReference>
<dbReference type="RefSeq" id="WP_015232891.1">
    <property type="nucleotide sequence ID" value="NC_019791.1"/>
</dbReference>
<dbReference type="GeneID" id="14212540"/>
<dbReference type="InParanoid" id="L0AC34"/>
<dbReference type="STRING" id="1056495.Calag_1280"/>
<dbReference type="Proteomes" id="UP000010469">
    <property type="component" value="Chromosome"/>
</dbReference>
<evidence type="ECO:0008006" key="3">
    <source>
        <dbReference type="Google" id="ProtNLM"/>
    </source>
</evidence>
<evidence type="ECO:0000313" key="2">
    <source>
        <dbReference type="Proteomes" id="UP000010469"/>
    </source>
</evidence>
<dbReference type="InterPro" id="IPR036388">
    <property type="entry name" value="WH-like_DNA-bd_sf"/>
</dbReference>
<dbReference type="Gene3D" id="1.10.10.10">
    <property type="entry name" value="Winged helix-like DNA-binding domain superfamily/Winged helix DNA-binding domain"/>
    <property type="match status" value="1"/>
</dbReference>
<accession>L0AC34</accession>
<sequence>MSDPNDIDKLINRIKNNEIGGPRSKLVDAILILLASRPMRSSEISQYLNKETKYISSYLSYWKERGFVEYDMGLWYLTPKGEDFARELISNASNEKFNEFVALAQKVAGELVKQTIKDKDNMGERGKTKGSLSFIANRTNSADNKRQNRVSQVACVLQQLKDSIDEEEMEITSFLLTHYAKYGVTYVYLDQMMEKLNADYGWLLKRLRNLQSKGILYIYTDPRLGIRVGLTRNLKDMLKNC</sequence>
<dbReference type="HOGENOM" id="CLU_1109465_0_0_2"/>